<proteinExistence type="predicted"/>
<dbReference type="Proteomes" id="UP001597295">
    <property type="component" value="Unassembled WGS sequence"/>
</dbReference>
<dbReference type="SUPFAM" id="SSF46458">
    <property type="entry name" value="Globin-like"/>
    <property type="match status" value="1"/>
</dbReference>
<keyword evidence="6" id="KW-1185">Reference proteome</keyword>
<name>A0ABW5DQ49_9PROT</name>
<keyword evidence="3" id="KW-0479">Metal-binding</keyword>
<sequence>MDDEFSRVSLHRLITNFYTRLRADPDLGPIFVGRLGDGDWSEHFEKLVDFWSDILLKTKLYNGRPMPAHMAVPGISPDHFPLWLGHFGEVARETFTPPLADELVNRADMIARGLQMGLFYRPGIPVVN</sequence>
<protein>
    <submittedName>
        <fullName evidence="5">Group III truncated hemoglobin</fullName>
    </submittedName>
</protein>
<dbReference type="Gene3D" id="1.10.490.10">
    <property type="entry name" value="Globins"/>
    <property type="match status" value="1"/>
</dbReference>
<evidence type="ECO:0000256" key="2">
    <source>
        <dbReference type="ARBA" id="ARBA00022617"/>
    </source>
</evidence>
<dbReference type="RefSeq" id="WP_379874582.1">
    <property type="nucleotide sequence ID" value="NZ_JBHUIP010000003.1"/>
</dbReference>
<dbReference type="InterPro" id="IPR012292">
    <property type="entry name" value="Globin/Proto"/>
</dbReference>
<evidence type="ECO:0000256" key="3">
    <source>
        <dbReference type="ARBA" id="ARBA00022723"/>
    </source>
</evidence>
<reference evidence="6" key="1">
    <citation type="journal article" date="2019" name="Int. J. Syst. Evol. Microbiol.">
        <title>The Global Catalogue of Microorganisms (GCM) 10K type strain sequencing project: providing services to taxonomists for standard genome sequencing and annotation.</title>
        <authorList>
            <consortium name="The Broad Institute Genomics Platform"/>
            <consortium name="The Broad Institute Genome Sequencing Center for Infectious Disease"/>
            <person name="Wu L."/>
            <person name="Ma J."/>
        </authorList>
    </citation>
    <scope>NUCLEOTIDE SEQUENCE [LARGE SCALE GENOMIC DNA]</scope>
    <source>
        <strain evidence="6">CGMCC 1.19062</strain>
    </source>
</reference>
<comment type="caution">
    <text evidence="5">The sequence shown here is derived from an EMBL/GenBank/DDBJ whole genome shotgun (WGS) entry which is preliminary data.</text>
</comment>
<accession>A0ABW5DQ49</accession>
<evidence type="ECO:0000256" key="1">
    <source>
        <dbReference type="ARBA" id="ARBA00022448"/>
    </source>
</evidence>
<keyword evidence="1" id="KW-0813">Transport</keyword>
<keyword evidence="2" id="KW-0349">Heme</keyword>
<keyword evidence="4" id="KW-0408">Iron</keyword>
<evidence type="ECO:0000313" key="5">
    <source>
        <dbReference type="EMBL" id="MFD2261666.1"/>
    </source>
</evidence>
<dbReference type="EMBL" id="JBHUIP010000003">
    <property type="protein sequence ID" value="MFD2261666.1"/>
    <property type="molecule type" value="Genomic_DNA"/>
</dbReference>
<dbReference type="Pfam" id="PF01152">
    <property type="entry name" value="Bac_globin"/>
    <property type="match status" value="1"/>
</dbReference>
<gene>
    <name evidence="5" type="ORF">ACFSM5_02125</name>
</gene>
<dbReference type="InterPro" id="IPR001486">
    <property type="entry name" value="Hemoglobin_trunc"/>
</dbReference>
<dbReference type="InterPro" id="IPR009050">
    <property type="entry name" value="Globin-like_sf"/>
</dbReference>
<dbReference type="CDD" id="cd08916">
    <property type="entry name" value="TrHb3_P"/>
    <property type="match status" value="1"/>
</dbReference>
<evidence type="ECO:0000256" key="4">
    <source>
        <dbReference type="ARBA" id="ARBA00023004"/>
    </source>
</evidence>
<organism evidence="5 6">
    <name type="scientific">Lacibacterium aquatile</name>
    <dbReference type="NCBI Taxonomy" id="1168082"/>
    <lineage>
        <taxon>Bacteria</taxon>
        <taxon>Pseudomonadati</taxon>
        <taxon>Pseudomonadota</taxon>
        <taxon>Alphaproteobacteria</taxon>
        <taxon>Rhodospirillales</taxon>
        <taxon>Rhodospirillaceae</taxon>
    </lineage>
</organism>
<evidence type="ECO:0000313" key="6">
    <source>
        <dbReference type="Proteomes" id="UP001597295"/>
    </source>
</evidence>